<feature type="chain" id="PRO_5047375821" evidence="1">
    <location>
        <begin position="33"/>
        <end position="418"/>
    </location>
</feature>
<dbReference type="RefSeq" id="WP_311619513.1">
    <property type="nucleotide sequence ID" value="NZ_JAVREV010000013.1"/>
</dbReference>
<organism evidence="3 4">
    <name type="scientific">Streptomyces johnsoniae</name>
    <dbReference type="NCBI Taxonomy" id="3075532"/>
    <lineage>
        <taxon>Bacteria</taxon>
        <taxon>Bacillati</taxon>
        <taxon>Actinomycetota</taxon>
        <taxon>Actinomycetes</taxon>
        <taxon>Kitasatosporales</taxon>
        <taxon>Streptomycetaceae</taxon>
        <taxon>Streptomyces</taxon>
    </lineage>
</organism>
<sequence>MTTSRGPLRTALALTLATGLSGLLIGCAEAEASPDPAPDKRLAELAQTAADTGSLGVIVRVEQGDGRLVELARQAEWTKDDHDLAATDQFRVGSNTKSVTATLILQLVAEHRLGLDDPVERWLPGLVPGGQDITVEMLLNHTSGLDDYLLTPDFLPSLTGQEQRVWQPGELLAITQPQDPPTAPGESHYYSNANYTALGLILERATGQSLSELIAERITDPLGMNDSFLATSGSWDPEKPHASGYEPDAERLRDILAPVVDLPEGIGFVGPERPHDNVNTTDIDPSWSWAAGGMVSTAEDWTRFLSALMSGELLPEAQMEQMRTTVPIPDEDGDYGLGLMRKTTSCGTVWGHTGGLPGYSSEIYTDDTGQRSVAVLTNTNFGIMEAEAAAANSALIDAAICDMLDEPFSATGNSASSS</sequence>
<evidence type="ECO:0000259" key="2">
    <source>
        <dbReference type="Pfam" id="PF00144"/>
    </source>
</evidence>
<dbReference type="Pfam" id="PF00144">
    <property type="entry name" value="Beta-lactamase"/>
    <property type="match status" value="1"/>
</dbReference>
<dbReference type="Gene3D" id="3.40.710.10">
    <property type="entry name" value="DD-peptidase/beta-lactamase superfamily"/>
    <property type="match status" value="1"/>
</dbReference>
<keyword evidence="1" id="KW-0732">Signal</keyword>
<dbReference type="SUPFAM" id="SSF56601">
    <property type="entry name" value="beta-lactamase/transpeptidase-like"/>
    <property type="match status" value="1"/>
</dbReference>
<name>A0ABU2S902_9ACTN</name>
<dbReference type="EC" id="3.1.1.103" evidence="3"/>
<gene>
    <name evidence="3" type="ORF">RM779_22205</name>
</gene>
<protein>
    <submittedName>
        <fullName evidence="3">Serine hydrolase domain-containing protein</fullName>
        <ecNumber evidence="3">3.1.1.103</ecNumber>
    </submittedName>
</protein>
<dbReference type="InterPro" id="IPR050491">
    <property type="entry name" value="AmpC-like"/>
</dbReference>
<dbReference type="InterPro" id="IPR001466">
    <property type="entry name" value="Beta-lactam-related"/>
</dbReference>
<evidence type="ECO:0000256" key="1">
    <source>
        <dbReference type="SAM" id="SignalP"/>
    </source>
</evidence>
<accession>A0ABU2S902</accession>
<comment type="caution">
    <text evidence="3">The sequence shown here is derived from an EMBL/GenBank/DDBJ whole genome shotgun (WGS) entry which is preliminary data.</text>
</comment>
<feature type="signal peptide" evidence="1">
    <location>
        <begin position="1"/>
        <end position="32"/>
    </location>
</feature>
<evidence type="ECO:0000313" key="4">
    <source>
        <dbReference type="Proteomes" id="UP001183615"/>
    </source>
</evidence>
<dbReference type="PANTHER" id="PTHR46825">
    <property type="entry name" value="D-ALANYL-D-ALANINE-CARBOXYPEPTIDASE/ENDOPEPTIDASE AMPH"/>
    <property type="match status" value="1"/>
</dbReference>
<dbReference type="Proteomes" id="UP001183615">
    <property type="component" value="Unassembled WGS sequence"/>
</dbReference>
<evidence type="ECO:0000313" key="3">
    <source>
        <dbReference type="EMBL" id="MDT0445293.1"/>
    </source>
</evidence>
<proteinExistence type="predicted"/>
<dbReference type="PROSITE" id="PS51257">
    <property type="entry name" value="PROKAR_LIPOPROTEIN"/>
    <property type="match status" value="1"/>
</dbReference>
<keyword evidence="4" id="KW-1185">Reference proteome</keyword>
<feature type="domain" description="Beta-lactamase-related" evidence="2">
    <location>
        <begin position="52"/>
        <end position="396"/>
    </location>
</feature>
<dbReference type="InterPro" id="IPR012338">
    <property type="entry name" value="Beta-lactam/transpept-like"/>
</dbReference>
<dbReference type="EMBL" id="JAVREV010000013">
    <property type="protein sequence ID" value="MDT0445293.1"/>
    <property type="molecule type" value="Genomic_DNA"/>
</dbReference>
<keyword evidence="3" id="KW-0378">Hydrolase</keyword>
<dbReference type="PANTHER" id="PTHR46825:SF7">
    <property type="entry name" value="D-ALANYL-D-ALANINE CARBOXYPEPTIDASE"/>
    <property type="match status" value="1"/>
</dbReference>
<dbReference type="GO" id="GO:0016787">
    <property type="term" value="F:hydrolase activity"/>
    <property type="evidence" value="ECO:0007669"/>
    <property type="project" value="UniProtKB-KW"/>
</dbReference>
<reference evidence="4" key="1">
    <citation type="submission" date="2023-07" db="EMBL/GenBank/DDBJ databases">
        <title>30 novel species of actinomycetes from the DSMZ collection.</title>
        <authorList>
            <person name="Nouioui I."/>
        </authorList>
    </citation>
    <scope>NUCLEOTIDE SEQUENCE [LARGE SCALE GENOMIC DNA]</scope>
    <source>
        <strain evidence="4">DSM 41886</strain>
    </source>
</reference>